<name>A0A9Q6S975_9BURK</name>
<gene>
    <name evidence="3" type="ORF">A9O66_33045</name>
    <name evidence="2" type="ORF">VOI32_06405</name>
</gene>
<dbReference type="EMBL" id="CP015960">
    <property type="protein sequence ID" value="QLB67287.1"/>
    <property type="molecule type" value="Genomic_DNA"/>
</dbReference>
<dbReference type="Pfam" id="PF13503">
    <property type="entry name" value="DUF4123"/>
    <property type="match status" value="1"/>
</dbReference>
<dbReference type="InterPro" id="IPR025391">
    <property type="entry name" value="DUF4123"/>
</dbReference>
<evidence type="ECO:0000259" key="1">
    <source>
        <dbReference type="Pfam" id="PF13503"/>
    </source>
</evidence>
<geneLocation type="plasmid" evidence="3">
    <name>unnamed</name>
</geneLocation>
<dbReference type="AlphaFoldDB" id="A0A9Q6S975"/>
<evidence type="ECO:0000313" key="5">
    <source>
        <dbReference type="Proteomes" id="UP001462961"/>
    </source>
</evidence>
<dbReference type="Proteomes" id="UP000509548">
    <property type="component" value="Plasmid unnamed"/>
</dbReference>
<feature type="domain" description="DUF4123" evidence="1">
    <location>
        <begin position="29"/>
        <end position="168"/>
    </location>
</feature>
<evidence type="ECO:0000313" key="3">
    <source>
        <dbReference type="EMBL" id="QLB67287.1"/>
    </source>
</evidence>
<protein>
    <submittedName>
        <fullName evidence="2">DUF4123 domain-containing protein</fullName>
    </submittedName>
</protein>
<dbReference type="EMBL" id="JAYLVJ010000006">
    <property type="protein sequence ID" value="MEO1753554.1"/>
    <property type="molecule type" value="Genomic_DNA"/>
</dbReference>
<geneLocation type="plasmid" evidence="4"/>
<reference evidence="2 5" key="3">
    <citation type="submission" date="2024-01" db="EMBL/GenBank/DDBJ databases">
        <title>The diversity of rhizobia nodulating Mimosa spp. in eleven states of Brazil covering several biomes is determined by host plant, location, and edaphic factors.</title>
        <authorList>
            <person name="Rouws L."/>
            <person name="Barauna A."/>
            <person name="Beukes C."/>
            <person name="De Faria S.M."/>
            <person name="Gross E."/>
            <person name="Dos Reis Junior F.B."/>
            <person name="Simon M."/>
            <person name="Maluk M."/>
            <person name="Odee D.W."/>
            <person name="Kenicer G."/>
            <person name="Young J.P.W."/>
            <person name="Reis V.M."/>
            <person name="Zilli J."/>
            <person name="James E.K."/>
        </authorList>
    </citation>
    <scope>NUCLEOTIDE SEQUENCE [LARGE SCALE GENOMIC DNA]</scope>
    <source>
        <strain evidence="2 5">JHI1651</strain>
    </source>
</reference>
<accession>A0A9Q6S975</accession>
<evidence type="ECO:0000313" key="4">
    <source>
        <dbReference type="Proteomes" id="UP000509548"/>
    </source>
</evidence>
<dbReference type="RefSeq" id="WP_107202956.1">
    <property type="nucleotide sequence ID" value="NZ_CP015960.1"/>
</dbReference>
<proteinExistence type="predicted"/>
<sequence length="459" mass="52752">MYREFENGMLARFRAMQSKLAETEPEVRLYALVDMGHMSDRERAFLCDGWDSQHRSLYAGSGLDHLEQTGPILFAMPDLRGDQTYTVSFMSGQANPLMIFWRVLHLAEMDAQLVSWVWTSCDIEPFVEHLQTLLHARLGPVDQDAWFFFYQPGYLRVLHRSLPDDTRSHVFGPCHAWWTLDAKKRLVELAGENCTIPRAWDVFPIPTETVTELQREVIPRQVLEWLDKATPGLMASHHANERMEEVGAFVTRALDYGLSRKTDVAAFVAYGLHYRHNYDTHPALQQMLADQSVSKLPLIDRYRAIGGDVWQEVLATRQQRVDEEKRANWHSKLQKAGRVKTTLRFVNARGKDIHFVRFWFTDEDPAKYQIINDGIKWNPISRSFIDRHETDVPVPGARMTVTWGEPYGGFGNKYVLTITGDLPLNEKSGVLEVCLSGKDSHAVMYSNDPIDLSKAKNQR</sequence>
<keyword evidence="3" id="KW-0614">Plasmid</keyword>
<reference evidence="3 4" key="1">
    <citation type="journal article" date="2014" name="Genome Announc.">
        <title>Draft Genome Sequence of the Haloacid-Degrading Burkholderia caribensis Strain MBA4.</title>
        <authorList>
            <person name="Pan Y."/>
            <person name="Kong K.F."/>
            <person name="Tsang J.S."/>
        </authorList>
    </citation>
    <scope>NUCLEOTIDE SEQUENCE [LARGE SCALE GENOMIC DNA]</scope>
    <source>
        <strain evidence="3 4">852011</strain>
    </source>
</reference>
<organism evidence="3 4">
    <name type="scientific">Paraburkholderia caribensis</name>
    <dbReference type="NCBI Taxonomy" id="75105"/>
    <lineage>
        <taxon>Bacteria</taxon>
        <taxon>Pseudomonadati</taxon>
        <taxon>Pseudomonadota</taxon>
        <taxon>Betaproteobacteria</taxon>
        <taxon>Burkholderiales</taxon>
        <taxon>Burkholderiaceae</taxon>
        <taxon>Paraburkholderia</taxon>
    </lineage>
</organism>
<evidence type="ECO:0000313" key="2">
    <source>
        <dbReference type="EMBL" id="MEO1753554.1"/>
    </source>
</evidence>
<dbReference type="Proteomes" id="UP001462961">
    <property type="component" value="Unassembled WGS sequence"/>
</dbReference>
<keyword evidence="5" id="KW-1185">Reference proteome</keyword>
<reference evidence="3" key="2">
    <citation type="submission" date="2016-06" db="EMBL/GenBank/DDBJ databases">
        <authorList>
            <person name="Huang P."/>
            <person name="Jiang X."/>
            <person name="Liu X."/>
        </authorList>
    </citation>
    <scope>NUCLEOTIDE SEQUENCE</scope>
    <source>
        <strain evidence="3">852011</strain>
        <plasmid evidence="3">unnamed</plasmid>
    </source>
</reference>